<protein>
    <submittedName>
        <fullName evidence="3">Uncharacterized protein</fullName>
    </submittedName>
</protein>
<accession>A0A5C6C6A7</accession>
<evidence type="ECO:0000313" key="3">
    <source>
        <dbReference type="EMBL" id="TWU19567.1"/>
    </source>
</evidence>
<comment type="caution">
    <text evidence="3">The sequence shown here is derived from an EMBL/GenBank/DDBJ whole genome shotgun (WGS) entry which is preliminary data.</text>
</comment>
<dbReference type="EMBL" id="SJPU01000001">
    <property type="protein sequence ID" value="TWU19567.1"/>
    <property type="molecule type" value="Genomic_DNA"/>
</dbReference>
<keyword evidence="1" id="KW-0175">Coiled coil</keyword>
<evidence type="ECO:0000313" key="4">
    <source>
        <dbReference type="Proteomes" id="UP000319908"/>
    </source>
</evidence>
<evidence type="ECO:0000256" key="1">
    <source>
        <dbReference type="SAM" id="Coils"/>
    </source>
</evidence>
<feature type="coiled-coil region" evidence="1">
    <location>
        <begin position="226"/>
        <end position="253"/>
    </location>
</feature>
<feature type="compositionally biased region" description="Basic and acidic residues" evidence="2">
    <location>
        <begin position="594"/>
        <end position="612"/>
    </location>
</feature>
<keyword evidence="4" id="KW-1185">Reference proteome</keyword>
<reference evidence="3 4" key="1">
    <citation type="journal article" date="2020" name="Antonie Van Leeuwenhoek">
        <title>Rhodopirellula heiligendammensis sp. nov., Rhodopirellula pilleata sp. nov., and Rhodopirellula solitaria sp. nov. isolated from natural or artificial marine surfaces in Northern Germany and California, USA, and emended description of the genus Rhodopirellula.</title>
        <authorList>
            <person name="Kallscheuer N."/>
            <person name="Wiegand S."/>
            <person name="Jogler M."/>
            <person name="Boedeker C."/>
            <person name="Peeters S.H."/>
            <person name="Rast P."/>
            <person name="Heuer A."/>
            <person name="Jetten M.S.M."/>
            <person name="Rohde M."/>
            <person name="Jogler C."/>
        </authorList>
    </citation>
    <scope>NUCLEOTIDE SEQUENCE [LARGE SCALE GENOMIC DNA]</scope>
    <source>
        <strain evidence="3 4">Poly21</strain>
    </source>
</reference>
<feature type="coiled-coil region" evidence="1">
    <location>
        <begin position="733"/>
        <end position="760"/>
    </location>
</feature>
<feature type="coiled-coil region" evidence="1">
    <location>
        <begin position="666"/>
        <end position="699"/>
    </location>
</feature>
<dbReference type="OrthoDB" id="292050at2"/>
<gene>
    <name evidence="3" type="ORF">Poly21_17410</name>
</gene>
<sequence>MSKTVESYNYKIGLDVSQLKAGGILTRQELGYLRRDFGRLQEPGERAAKTLERLHNAYEKGGLDAKTYAEAVARINAKLPANIEAQKNQAAAEKQAAEIKRKLVTEEQRYAAELAHVAELVKTTNLTRKEAAAHLREFKSQMPSAIAAQREQNEAEREAAAIRKTLTTDAERYASESHRLKRLVDAGTLSRQHATEALRRYRAQLPSVTAAERSRSELQRRGSEITEKYRTDAERLTRTLADERRELERLHRAGQINNETYRRGRADLAERARPSRPDMGTTLARIPALSGIAGAGENLMALGPQLAMLAAGIGGIVIAYKAASAAARAFTAGTIEQANELIELDRAAKILKTDLESLIGFQYAASSEAGLNADQSLKIVTKLSGKISEAAAGGGDALATLEFLGLSAERLAEMDPAAALREVVEVASKIENPIDRSRVAMKLFEEEGIALATVLEGGAAGLDKAAAEAERLGLMVSGVDAAGLKLASDEIGNLRATWDGWTRQTAVEFAPVVTAIAQTVSEMVPNAGEFGDAIEVAADAAVVLSSRVAQTAEDMRVAWEYANLFTAEGAAKYATQGLPQARDMATEMWNKYQAAKEEAARRAEENKRDAETAKPQTGPDEEQTKSYTNELKELRSRNMLLRRGEEGAAEYNLKRADIDPSIKEEIRGLRERNELLQRENEITERERSLEKQIELAEQLKKVQADRPELDAETAKERAELQLLDATAEQLRHHLKLRRDIAAIEANNKATEEEAKRIKKLGDEAKGLKESYRLPAEKLAADFRKLDEMRRRDLLTAEQHARATKEATEAAMVDEEPQATRALDVNDGGGFYAAMVEEQQARRKADAQQDEAQRLRAAAIMLNHLAHNRLETETAVTENMRAQAEIAGRIAEVGNRTTATNTQTTNKTESGTNDQLLTRIATAAEATAATLDDWQIIGV</sequence>
<feature type="coiled-coil region" evidence="1">
    <location>
        <begin position="82"/>
        <end position="109"/>
    </location>
</feature>
<feature type="region of interest" description="Disordered" evidence="2">
    <location>
        <begin position="593"/>
        <end position="631"/>
    </location>
</feature>
<name>A0A5C6C6A7_9BACT</name>
<dbReference type="RefSeq" id="WP_146406350.1">
    <property type="nucleotide sequence ID" value="NZ_SJPU01000001.1"/>
</dbReference>
<dbReference type="AlphaFoldDB" id="A0A5C6C6A7"/>
<proteinExistence type="predicted"/>
<organism evidence="3 4">
    <name type="scientific">Allorhodopirellula heiligendammensis</name>
    <dbReference type="NCBI Taxonomy" id="2714739"/>
    <lineage>
        <taxon>Bacteria</taxon>
        <taxon>Pseudomonadati</taxon>
        <taxon>Planctomycetota</taxon>
        <taxon>Planctomycetia</taxon>
        <taxon>Pirellulales</taxon>
        <taxon>Pirellulaceae</taxon>
        <taxon>Allorhodopirellula</taxon>
    </lineage>
</organism>
<evidence type="ECO:0000256" key="2">
    <source>
        <dbReference type="SAM" id="MobiDB-lite"/>
    </source>
</evidence>
<dbReference type="Proteomes" id="UP000319908">
    <property type="component" value="Unassembled WGS sequence"/>
</dbReference>